<gene>
    <name evidence="2" type="ORF">PC113_g7270</name>
    <name evidence="3" type="ORF">PC115_g5491</name>
    <name evidence="4" type="ORF">PC117_g7008</name>
    <name evidence="5" type="ORF">PC118_g6128</name>
</gene>
<evidence type="ECO:0000313" key="2">
    <source>
        <dbReference type="EMBL" id="KAG2861340.1"/>
    </source>
</evidence>
<evidence type="ECO:0000256" key="1">
    <source>
        <dbReference type="SAM" id="Phobius"/>
    </source>
</evidence>
<dbReference type="EMBL" id="RCMG01000157">
    <property type="protein sequence ID" value="KAG2861340.1"/>
    <property type="molecule type" value="Genomic_DNA"/>
</dbReference>
<evidence type="ECO:0000313" key="5">
    <source>
        <dbReference type="EMBL" id="KAG2989485.1"/>
    </source>
</evidence>
<keyword evidence="1" id="KW-0472">Membrane</keyword>
<dbReference type="Proteomes" id="UP000735874">
    <property type="component" value="Unassembled WGS sequence"/>
</dbReference>
<dbReference type="AlphaFoldDB" id="A0A8T1GA85"/>
<dbReference type="VEuPathDB" id="FungiDB:PC110_g9483"/>
<evidence type="ECO:0000313" key="4">
    <source>
        <dbReference type="EMBL" id="KAG2947183.1"/>
    </source>
</evidence>
<protein>
    <submittedName>
        <fullName evidence="5">Uncharacterized protein</fullName>
    </submittedName>
</protein>
<keyword evidence="1" id="KW-1133">Transmembrane helix</keyword>
<feature type="transmembrane region" description="Helical" evidence="1">
    <location>
        <begin position="17"/>
        <end position="38"/>
    </location>
</feature>
<dbReference type="Proteomes" id="UP000697107">
    <property type="component" value="Unassembled WGS sequence"/>
</dbReference>
<dbReference type="Proteomes" id="UP000774804">
    <property type="component" value="Unassembled WGS sequence"/>
</dbReference>
<dbReference type="EMBL" id="RCMI01000115">
    <property type="protein sequence ID" value="KAG2933384.1"/>
    <property type="molecule type" value="Genomic_DNA"/>
</dbReference>
<dbReference type="EMBL" id="RCML01000133">
    <property type="protein sequence ID" value="KAG2989485.1"/>
    <property type="molecule type" value="Genomic_DNA"/>
</dbReference>
<sequence length="106" mass="12169">MWTSVTQDQIDQLAKEAFLPIVLLLNYTLLVYLTMFYWKRRRERRVMLLLFVGTLGTVVTIPFARPEQGFVETVNDISEACCVLTFLLQITIIGSGLDPAFLRRGL</sequence>
<keyword evidence="1" id="KW-0812">Transmembrane</keyword>
<reference evidence="5" key="1">
    <citation type="submission" date="2018-10" db="EMBL/GenBank/DDBJ databases">
        <title>Effector identification in a new, highly contiguous assembly of the strawberry crown rot pathogen Phytophthora cactorum.</title>
        <authorList>
            <person name="Armitage A.D."/>
            <person name="Nellist C.F."/>
            <person name="Bates H."/>
            <person name="Vickerstaff R.J."/>
            <person name="Harrison R.J."/>
        </authorList>
    </citation>
    <scope>NUCLEOTIDE SEQUENCE</scope>
    <source>
        <strain evidence="2">15-7</strain>
        <strain evidence="3">4032</strain>
        <strain evidence="4">4040</strain>
        <strain evidence="5">P415</strain>
    </source>
</reference>
<accession>A0A8T1GA85</accession>
<evidence type="ECO:0000313" key="6">
    <source>
        <dbReference type="Proteomes" id="UP000697107"/>
    </source>
</evidence>
<dbReference type="EMBL" id="RCMK01000139">
    <property type="protein sequence ID" value="KAG2947183.1"/>
    <property type="molecule type" value="Genomic_DNA"/>
</dbReference>
<name>A0A8T1GA85_9STRA</name>
<feature type="transmembrane region" description="Helical" evidence="1">
    <location>
        <begin position="77"/>
        <end position="97"/>
    </location>
</feature>
<feature type="transmembrane region" description="Helical" evidence="1">
    <location>
        <begin position="45"/>
        <end position="65"/>
    </location>
</feature>
<proteinExistence type="predicted"/>
<evidence type="ECO:0000313" key="3">
    <source>
        <dbReference type="EMBL" id="KAG2933384.1"/>
    </source>
</evidence>
<dbReference type="Proteomes" id="UP000736787">
    <property type="component" value="Unassembled WGS sequence"/>
</dbReference>
<comment type="caution">
    <text evidence="5">The sequence shown here is derived from an EMBL/GenBank/DDBJ whole genome shotgun (WGS) entry which is preliminary data.</text>
</comment>
<organism evidence="5 6">
    <name type="scientific">Phytophthora cactorum</name>
    <dbReference type="NCBI Taxonomy" id="29920"/>
    <lineage>
        <taxon>Eukaryota</taxon>
        <taxon>Sar</taxon>
        <taxon>Stramenopiles</taxon>
        <taxon>Oomycota</taxon>
        <taxon>Peronosporomycetes</taxon>
        <taxon>Peronosporales</taxon>
        <taxon>Peronosporaceae</taxon>
        <taxon>Phytophthora</taxon>
    </lineage>
</organism>